<comment type="caution">
    <text evidence="1">The sequence shown here is derived from an EMBL/GenBank/DDBJ whole genome shotgun (WGS) entry which is preliminary data.</text>
</comment>
<protein>
    <submittedName>
        <fullName evidence="1">Uncharacterized protein</fullName>
    </submittedName>
</protein>
<dbReference type="Proteomes" id="UP000245754">
    <property type="component" value="Unassembled WGS sequence"/>
</dbReference>
<gene>
    <name evidence="1" type="ORF">C7419_1011680</name>
</gene>
<sequence length="88" mass="9406">MQTSAHDEGIRNLIEDSGLSAATQEFAGSAYLDKLSQDKKTELLSFQNSDLGKTVIVGWLNAGVNVVFGQAHDQVALAYLSTHCDGAH</sequence>
<accession>A0A316EYR1</accession>
<dbReference type="AlphaFoldDB" id="A0A316EYR1"/>
<evidence type="ECO:0000313" key="2">
    <source>
        <dbReference type="Proteomes" id="UP000245754"/>
    </source>
</evidence>
<evidence type="ECO:0000313" key="1">
    <source>
        <dbReference type="EMBL" id="PWK37794.1"/>
    </source>
</evidence>
<proteinExistence type="predicted"/>
<reference evidence="1 2" key="1">
    <citation type="submission" date="2018-05" db="EMBL/GenBank/DDBJ databases">
        <title>Genomic Encyclopedia of Type Strains, Phase IV (KMG-V): Genome sequencing to study the core and pangenomes of soil and plant-associated prokaryotes.</title>
        <authorList>
            <person name="Whitman W."/>
        </authorList>
    </citation>
    <scope>NUCLEOTIDE SEQUENCE [LARGE SCALE GENOMIC DNA]</scope>
    <source>
        <strain evidence="1 2">SLV-132</strain>
    </source>
</reference>
<dbReference type="EMBL" id="QGGT01000001">
    <property type="protein sequence ID" value="PWK37794.1"/>
    <property type="molecule type" value="Genomic_DNA"/>
</dbReference>
<name>A0A316EYR1_9BURK</name>
<keyword evidence="2" id="KW-1185">Reference proteome</keyword>
<organism evidence="1 2">
    <name type="scientific">Cupriavidus plantarum</name>
    <dbReference type="NCBI Taxonomy" id="942865"/>
    <lineage>
        <taxon>Bacteria</taxon>
        <taxon>Pseudomonadati</taxon>
        <taxon>Pseudomonadota</taxon>
        <taxon>Betaproteobacteria</taxon>
        <taxon>Burkholderiales</taxon>
        <taxon>Burkholderiaceae</taxon>
        <taxon>Cupriavidus</taxon>
    </lineage>
</organism>